<feature type="transmembrane region" description="Helical" evidence="8">
    <location>
        <begin position="139"/>
        <end position="159"/>
    </location>
</feature>
<dbReference type="GO" id="GO:0090333">
    <property type="term" value="P:regulation of stomatal closure"/>
    <property type="evidence" value="ECO:0007669"/>
    <property type="project" value="TreeGrafter"/>
</dbReference>
<feature type="transmembrane region" description="Helical" evidence="8">
    <location>
        <begin position="171"/>
        <end position="190"/>
    </location>
</feature>
<dbReference type="InterPro" id="IPR020846">
    <property type="entry name" value="MFS_dom"/>
</dbReference>
<comment type="similarity">
    <text evidence="6">Belongs to the major facilitator superfamily. Phosphate:H(+) symporter (TC 2.A.1.9) family.</text>
</comment>
<evidence type="ECO:0000313" key="11">
    <source>
        <dbReference type="Proteomes" id="UP001371456"/>
    </source>
</evidence>
<feature type="compositionally biased region" description="Basic and acidic residues" evidence="7">
    <location>
        <begin position="678"/>
        <end position="688"/>
    </location>
</feature>
<dbReference type="GO" id="GO:0009705">
    <property type="term" value="C:plant-type vacuole membrane"/>
    <property type="evidence" value="ECO:0007669"/>
    <property type="project" value="TreeGrafter"/>
</dbReference>
<dbReference type="GO" id="GO:0022821">
    <property type="term" value="F:solute:potassium antiporter activity"/>
    <property type="evidence" value="ECO:0007669"/>
    <property type="project" value="TreeGrafter"/>
</dbReference>
<dbReference type="InterPro" id="IPR011701">
    <property type="entry name" value="MFS"/>
</dbReference>
<dbReference type="EMBL" id="JBANQN010000001">
    <property type="protein sequence ID" value="KAK6804738.1"/>
    <property type="molecule type" value="Genomic_DNA"/>
</dbReference>
<dbReference type="PANTHER" id="PTHR23504:SF106">
    <property type="entry name" value="PROTEIN ZINC INDUCED FACILITATOR-LIKE 1"/>
    <property type="match status" value="1"/>
</dbReference>
<feature type="transmembrane region" description="Helical" evidence="8">
    <location>
        <begin position="874"/>
        <end position="895"/>
    </location>
</feature>
<sequence>MAEELETPLINKKDYYENCPGCKVDLHKAGQTGLPIKELFTVWVVILSAALPISSLFPFVYFMVRDFNIAKREEDISTYAGYVGSSFMLGRALTSVFWGIVADRYGRKPVIVFGTFVVVIFNTLFGLSVNFWMAVITRFLLGFLNGLMGPIRAYAAEIFRQEYQAMGMSTISSAWGIGLIIGPAIGGFFAQPAEKYPAAFSKDSIFGRFPYFLPCLCISLFSLVVGIASFWLPETLHNHDSRMPPQSSYKALEAASDTKEGNESTPTKSLFKNWPLMSAIILYCVFALHDMAYSEIVLDIPKGQSRFMLYADMCRTAFFCMIFSLWAVTPRKFGGLNYSTVDVGEVLSISGCGLLVFQLTLYPLVERYFGPIAIARIAGVLSIPLLACYPYIAMLSGTALSVAINVASLLKNALSICIITGLFILQNKSVEQRQRGAANGLAMTSQSFFKAIGPAGAGVLFSWAQKRLDAPILPGVQVVFFVLNVIEAFGVPSNIITLSISLFHGSSFMLGRALTSVFWGAVADRYGRKPVIVFGTFVVVVFNTLFGLSVNFWMAITTRFLLGFLNGLIGPIKAYAAEIFREEYQALGMSTISTAWGVGLIIGPALGGFLAQPAEKYPDVFSKDSIFGRFPYFLPCLCISLFSLAVGIASFWLPETLHNHDSRMPPQSSYEALEEAASDTKDGNESAPKENLFKNWPLMSSIILYCVFSLHDMAYTEIFSLWTVSPRKFGGLSYSTVDVGEVLSISGLGLIVFQLSLYPLVEKYVGPIVIARVAGVLSIPVLTSYPYIAMLSGIALSVAINFASVIKNALSISIITGLFILQNKAVDQRQRGAANGIAMTAMSIFKAIGPAGAGVLFSWAQKRLDASILPGDQVVFFVLNVIEAIGVLLTFKPFLIEKQTT</sequence>
<dbReference type="GO" id="GO:0005886">
    <property type="term" value="C:plasma membrane"/>
    <property type="evidence" value="ECO:0007669"/>
    <property type="project" value="TreeGrafter"/>
</dbReference>
<feature type="transmembrane region" description="Helical" evidence="8">
    <location>
        <begin position="110"/>
        <end position="132"/>
    </location>
</feature>
<feature type="transmembrane region" description="Helical" evidence="8">
    <location>
        <begin position="768"/>
        <end position="788"/>
    </location>
</feature>
<dbReference type="Pfam" id="PF07690">
    <property type="entry name" value="MFS_1"/>
    <property type="match status" value="2"/>
</dbReference>
<protein>
    <recommendedName>
        <fullName evidence="9">Major facilitator superfamily (MFS) profile domain-containing protein</fullName>
    </recommendedName>
</protein>
<keyword evidence="4 8" id="KW-1133">Transmembrane helix</keyword>
<keyword evidence="11" id="KW-1185">Reference proteome</keyword>
<evidence type="ECO:0000259" key="9">
    <source>
        <dbReference type="PROSITE" id="PS50850"/>
    </source>
</evidence>
<evidence type="ECO:0000256" key="1">
    <source>
        <dbReference type="ARBA" id="ARBA00004141"/>
    </source>
</evidence>
<evidence type="ECO:0000256" key="8">
    <source>
        <dbReference type="SAM" id="Phobius"/>
    </source>
</evidence>
<feature type="transmembrane region" description="Helical" evidence="8">
    <location>
        <begin position="531"/>
        <end position="554"/>
    </location>
</feature>
<dbReference type="CDD" id="cd17330">
    <property type="entry name" value="MFS_SLC46_TetA_like"/>
    <property type="match status" value="2"/>
</dbReference>
<dbReference type="AlphaFoldDB" id="A0AAN8UBK1"/>
<evidence type="ECO:0000256" key="7">
    <source>
        <dbReference type="SAM" id="MobiDB-lite"/>
    </source>
</evidence>
<feature type="transmembrane region" description="Helical" evidence="8">
    <location>
        <begin position="372"/>
        <end position="392"/>
    </location>
</feature>
<dbReference type="PROSITE" id="PS50850">
    <property type="entry name" value="MFS"/>
    <property type="match status" value="1"/>
</dbReference>
<feature type="domain" description="Major facilitator superfamily (MFS) profile" evidence="9">
    <location>
        <begin position="38"/>
        <end position="657"/>
    </location>
</feature>
<feature type="transmembrane region" description="Helical" evidence="8">
    <location>
        <begin position="632"/>
        <end position="653"/>
    </location>
</feature>
<evidence type="ECO:0000256" key="3">
    <source>
        <dbReference type="ARBA" id="ARBA00022692"/>
    </source>
</evidence>
<feature type="transmembrane region" description="Helical" evidence="8">
    <location>
        <begin position="742"/>
        <end position="761"/>
    </location>
</feature>
<dbReference type="Proteomes" id="UP001371456">
    <property type="component" value="Unassembled WGS sequence"/>
</dbReference>
<dbReference type="FunFam" id="1.20.1250.20:FF:000301">
    <property type="entry name" value="Protein ZINC INDUCED FACILITATOR-LIKE 1"/>
    <property type="match status" value="2"/>
</dbReference>
<feature type="transmembrane region" description="Helical" evidence="8">
    <location>
        <begin position="398"/>
        <end position="425"/>
    </location>
</feature>
<organism evidence="10 11">
    <name type="scientific">Solanum bulbocastanum</name>
    <name type="common">Wild potato</name>
    <dbReference type="NCBI Taxonomy" id="147425"/>
    <lineage>
        <taxon>Eukaryota</taxon>
        <taxon>Viridiplantae</taxon>
        <taxon>Streptophyta</taxon>
        <taxon>Embryophyta</taxon>
        <taxon>Tracheophyta</taxon>
        <taxon>Spermatophyta</taxon>
        <taxon>Magnoliopsida</taxon>
        <taxon>eudicotyledons</taxon>
        <taxon>Gunneridae</taxon>
        <taxon>Pentapetalae</taxon>
        <taxon>asterids</taxon>
        <taxon>lamiids</taxon>
        <taxon>Solanales</taxon>
        <taxon>Solanaceae</taxon>
        <taxon>Solanoideae</taxon>
        <taxon>Solaneae</taxon>
        <taxon>Solanum</taxon>
    </lineage>
</organism>
<feature type="transmembrane region" description="Helical" evidence="8">
    <location>
        <begin position="560"/>
        <end position="580"/>
    </location>
</feature>
<dbReference type="PANTHER" id="PTHR23504">
    <property type="entry name" value="MAJOR FACILITATOR SUPERFAMILY DOMAIN-CONTAINING PROTEIN 10"/>
    <property type="match status" value="1"/>
</dbReference>
<evidence type="ECO:0000256" key="4">
    <source>
        <dbReference type="ARBA" id="ARBA00022989"/>
    </source>
</evidence>
<feature type="transmembrane region" description="Helical" evidence="8">
    <location>
        <begin position="833"/>
        <end position="859"/>
    </location>
</feature>
<feature type="transmembrane region" description="Helical" evidence="8">
    <location>
        <begin position="76"/>
        <end position="98"/>
    </location>
</feature>
<feature type="transmembrane region" description="Helical" evidence="8">
    <location>
        <begin position="211"/>
        <end position="232"/>
    </location>
</feature>
<evidence type="ECO:0000256" key="2">
    <source>
        <dbReference type="ARBA" id="ARBA00022448"/>
    </source>
</evidence>
<feature type="transmembrane region" description="Helical" evidence="8">
    <location>
        <begin position="307"/>
        <end position="326"/>
    </location>
</feature>
<keyword evidence="5 8" id="KW-0472">Membrane</keyword>
<name>A0AAN8UBK1_SOLBU</name>
<feature type="transmembrane region" description="Helical" evidence="8">
    <location>
        <begin position="592"/>
        <end position="612"/>
    </location>
</feature>
<keyword evidence="3 8" id="KW-0812">Transmembrane</keyword>
<feature type="transmembrane region" description="Helical" evidence="8">
    <location>
        <begin position="346"/>
        <end position="365"/>
    </location>
</feature>
<comment type="caution">
    <text evidence="10">The sequence shown here is derived from an EMBL/GenBank/DDBJ whole genome shotgun (WGS) entry which is preliminary data.</text>
</comment>
<evidence type="ECO:0000313" key="10">
    <source>
        <dbReference type="EMBL" id="KAK6804738.1"/>
    </source>
</evidence>
<keyword evidence="2" id="KW-0813">Transport</keyword>
<dbReference type="Gene3D" id="1.20.1250.20">
    <property type="entry name" value="MFS general substrate transporter like domains"/>
    <property type="match status" value="2"/>
</dbReference>
<feature type="transmembrane region" description="Helical" evidence="8">
    <location>
        <begin position="702"/>
        <end position="722"/>
    </location>
</feature>
<gene>
    <name evidence="10" type="ORF">RDI58_002522</name>
</gene>
<proteinExistence type="inferred from homology"/>
<accession>A0AAN8UBK1</accession>
<comment type="subcellular location">
    <subcellularLocation>
        <location evidence="1">Membrane</location>
        <topology evidence="1">Multi-pass membrane protein</topology>
    </subcellularLocation>
</comment>
<evidence type="ECO:0000256" key="6">
    <source>
        <dbReference type="ARBA" id="ARBA00044504"/>
    </source>
</evidence>
<reference evidence="10 11" key="1">
    <citation type="submission" date="2024-02" db="EMBL/GenBank/DDBJ databases">
        <title>de novo genome assembly of Solanum bulbocastanum strain 11H21.</title>
        <authorList>
            <person name="Hosaka A.J."/>
        </authorList>
    </citation>
    <scope>NUCLEOTIDE SEQUENCE [LARGE SCALE GENOMIC DNA]</scope>
    <source>
        <tissue evidence="10">Young leaves</tissue>
    </source>
</reference>
<dbReference type="PRINTS" id="PR01035">
    <property type="entry name" value="TCRTETA"/>
</dbReference>
<feature type="transmembrane region" description="Helical" evidence="8">
    <location>
        <begin position="274"/>
        <end position="295"/>
    </location>
</feature>
<evidence type="ECO:0000256" key="5">
    <source>
        <dbReference type="ARBA" id="ARBA00023136"/>
    </source>
</evidence>
<feature type="transmembrane region" description="Helical" evidence="8">
    <location>
        <begin position="40"/>
        <end position="64"/>
    </location>
</feature>
<feature type="region of interest" description="Disordered" evidence="7">
    <location>
        <begin position="663"/>
        <end position="688"/>
    </location>
</feature>
<dbReference type="SUPFAM" id="SSF103473">
    <property type="entry name" value="MFS general substrate transporter"/>
    <property type="match status" value="2"/>
</dbReference>
<feature type="transmembrane region" description="Helical" evidence="8">
    <location>
        <begin position="794"/>
        <end position="821"/>
    </location>
</feature>
<dbReference type="InterPro" id="IPR036259">
    <property type="entry name" value="MFS_trans_sf"/>
</dbReference>
<dbReference type="InterPro" id="IPR001958">
    <property type="entry name" value="Tet-R_TetA/multi-R_MdtG-like"/>
</dbReference>